<sequence length="221" mass="22584">AEYYDSTTGQWTPISTNTGQYYYVNPNTGAAVLYNPNAKSTFLGYGGSNPNFNDPMFAGNALAPSYGADPLDTQVRDQKTGEVVNAVNGILMVGGVAIPLINLGGVATTSTVGGLGSISGNATGSFGEILTAGISSTYNPATKGSSILNISTNVTASEFQANLLANGYSIIGNGISKNGANVQLSNGISTYSIYTRTSTGSSGAQYWGPGGQEIKFSLGAR</sequence>
<name>A0ABV0BM36_9HYPH</name>
<proteinExistence type="predicted"/>
<gene>
    <name evidence="1" type="ORF">WJT86_12240</name>
</gene>
<evidence type="ECO:0000313" key="2">
    <source>
        <dbReference type="Proteomes" id="UP001418637"/>
    </source>
</evidence>
<dbReference type="RefSeq" id="WP_346337875.1">
    <property type="nucleotide sequence ID" value="NZ_JBBYXI010000016.1"/>
</dbReference>
<comment type="caution">
    <text evidence="1">The sequence shown here is derived from an EMBL/GenBank/DDBJ whole genome shotgun (WGS) entry which is preliminary data.</text>
</comment>
<dbReference type="EMBL" id="JBBYXI010000016">
    <property type="protein sequence ID" value="MEN3931815.1"/>
    <property type="molecule type" value="Genomic_DNA"/>
</dbReference>
<accession>A0ABV0BM36</accession>
<keyword evidence="2" id="KW-1185">Reference proteome</keyword>
<feature type="non-terminal residue" evidence="1">
    <location>
        <position position="1"/>
    </location>
</feature>
<protein>
    <submittedName>
        <fullName evidence="1">Uncharacterized protein</fullName>
    </submittedName>
</protein>
<evidence type="ECO:0000313" key="1">
    <source>
        <dbReference type="EMBL" id="MEN3931815.1"/>
    </source>
</evidence>
<dbReference type="Proteomes" id="UP001418637">
    <property type="component" value="Unassembled WGS sequence"/>
</dbReference>
<organism evidence="1 2">
    <name type="scientific">Hohaiivirga grylli</name>
    <dbReference type="NCBI Taxonomy" id="3133970"/>
    <lineage>
        <taxon>Bacteria</taxon>
        <taxon>Pseudomonadati</taxon>
        <taxon>Pseudomonadota</taxon>
        <taxon>Alphaproteobacteria</taxon>
        <taxon>Hyphomicrobiales</taxon>
        <taxon>Methylobacteriaceae</taxon>
        <taxon>Hohaiivirga</taxon>
    </lineage>
</organism>
<reference evidence="1 2" key="1">
    <citation type="submission" date="2024-04" db="EMBL/GenBank/DDBJ databases">
        <title>A novel species isolated from cricket.</title>
        <authorList>
            <person name="Wang H.-C."/>
        </authorList>
    </citation>
    <scope>NUCLEOTIDE SEQUENCE [LARGE SCALE GENOMIC DNA]</scope>
    <source>
        <strain evidence="1 2">WL0021</strain>
    </source>
</reference>